<name>A0A1F5TB96_9BACT</name>
<dbReference type="InterPro" id="IPR038371">
    <property type="entry name" value="Cu_polyphenol_OxRdtase_sf"/>
</dbReference>
<reference evidence="10 11" key="1">
    <citation type="journal article" date="2016" name="Nat. Commun.">
        <title>Thousands of microbial genomes shed light on interconnected biogeochemical processes in an aquifer system.</title>
        <authorList>
            <person name="Anantharaman K."/>
            <person name="Brown C.T."/>
            <person name="Hug L.A."/>
            <person name="Sharon I."/>
            <person name="Castelle C.J."/>
            <person name="Probst A.J."/>
            <person name="Thomas B.C."/>
            <person name="Singh A."/>
            <person name="Wilkins M.J."/>
            <person name="Karaoz U."/>
            <person name="Brodie E.L."/>
            <person name="Williams K.H."/>
            <person name="Hubbard S.S."/>
            <person name="Banfield J.F."/>
        </authorList>
    </citation>
    <scope>NUCLEOTIDE SEQUENCE [LARGE SCALE GENOMIC DNA]</scope>
</reference>
<dbReference type="InterPro" id="IPR003730">
    <property type="entry name" value="Cu_polyphenol_OxRdtase"/>
</dbReference>
<evidence type="ECO:0008006" key="12">
    <source>
        <dbReference type="Google" id="ProtNLM"/>
    </source>
</evidence>
<organism evidence="10 11">
    <name type="scientific">Candidatus Falkowbacteria bacterium RIFOXYC2_FULL_48_21</name>
    <dbReference type="NCBI Taxonomy" id="1798005"/>
    <lineage>
        <taxon>Bacteria</taxon>
        <taxon>Candidatus Falkowiibacteriota</taxon>
    </lineage>
</organism>
<comment type="similarity">
    <text evidence="2">Belongs to the purine nucleoside phosphorylase YfiH/LACC1 family.</text>
</comment>
<comment type="catalytic activity">
    <reaction evidence="1">
        <text>inosine + phosphate = alpha-D-ribose 1-phosphate + hypoxanthine</text>
        <dbReference type="Rhea" id="RHEA:27646"/>
        <dbReference type="ChEBI" id="CHEBI:17368"/>
        <dbReference type="ChEBI" id="CHEBI:17596"/>
        <dbReference type="ChEBI" id="CHEBI:43474"/>
        <dbReference type="ChEBI" id="CHEBI:57720"/>
        <dbReference type="EC" id="2.4.2.1"/>
    </reaction>
    <physiologicalReaction direction="left-to-right" evidence="1">
        <dbReference type="Rhea" id="RHEA:27647"/>
    </physiologicalReaction>
</comment>
<accession>A0A1F5TB96</accession>
<dbReference type="GO" id="GO:0005507">
    <property type="term" value="F:copper ion binding"/>
    <property type="evidence" value="ECO:0007669"/>
    <property type="project" value="TreeGrafter"/>
</dbReference>
<dbReference type="GO" id="GO:0016787">
    <property type="term" value="F:hydrolase activity"/>
    <property type="evidence" value="ECO:0007669"/>
    <property type="project" value="UniProtKB-KW"/>
</dbReference>
<evidence type="ECO:0000256" key="6">
    <source>
        <dbReference type="ARBA" id="ARBA00022833"/>
    </source>
</evidence>
<protein>
    <recommendedName>
        <fullName evidence="12">Purine nucleoside phosphorylase</fullName>
    </recommendedName>
</protein>
<gene>
    <name evidence="10" type="ORF">A2482_03395</name>
</gene>
<dbReference type="InterPro" id="IPR011324">
    <property type="entry name" value="Cytotoxic_necrot_fac-like_cat"/>
</dbReference>
<evidence type="ECO:0000256" key="3">
    <source>
        <dbReference type="ARBA" id="ARBA00022679"/>
    </source>
</evidence>
<evidence type="ECO:0000313" key="10">
    <source>
        <dbReference type="EMBL" id="OGF35956.1"/>
    </source>
</evidence>
<keyword evidence="5" id="KW-0378">Hydrolase</keyword>
<dbReference type="AlphaFoldDB" id="A0A1F5TB96"/>
<evidence type="ECO:0000256" key="2">
    <source>
        <dbReference type="ARBA" id="ARBA00007353"/>
    </source>
</evidence>
<dbReference type="Gene3D" id="3.60.140.10">
    <property type="entry name" value="CNF1/YfiH-like putative cysteine hydrolases"/>
    <property type="match status" value="1"/>
</dbReference>
<comment type="catalytic activity">
    <reaction evidence="9">
        <text>S-methyl-5'-thioadenosine + phosphate = 5-(methylsulfanyl)-alpha-D-ribose 1-phosphate + adenine</text>
        <dbReference type="Rhea" id="RHEA:11852"/>
        <dbReference type="ChEBI" id="CHEBI:16708"/>
        <dbReference type="ChEBI" id="CHEBI:17509"/>
        <dbReference type="ChEBI" id="CHEBI:43474"/>
        <dbReference type="ChEBI" id="CHEBI:58533"/>
        <dbReference type="EC" id="2.4.2.28"/>
    </reaction>
    <physiologicalReaction direction="left-to-right" evidence="9">
        <dbReference type="Rhea" id="RHEA:11853"/>
    </physiologicalReaction>
</comment>
<dbReference type="GO" id="GO:0017061">
    <property type="term" value="F:S-methyl-5-thioadenosine phosphorylase activity"/>
    <property type="evidence" value="ECO:0007669"/>
    <property type="project" value="UniProtKB-EC"/>
</dbReference>
<dbReference type="Proteomes" id="UP000178656">
    <property type="component" value="Unassembled WGS sequence"/>
</dbReference>
<sequence length="251" mass="28173">MIYTSGFKVVRSKKKDGNMVSPGDLQNQINRLSFLKGVGAPPGRVYIRPEQGGEVQLADSGDAKFCQDGAVRCDALIAREKGVVMVLLLADCPSLILYLPEYHVRVWHDYRMVEVKSGARLAHIYLGRGPLEQNIIENTLNVLLPVDNRNLACTVNAVLVSGIGLCCYRFDEEVYQRILREHWSHLEPDADGKYTIDLANEARQRLRDSGVMSFNQLGECTCCSGEYFSHKRAKAGKKEFQGRHLVACWLL</sequence>
<dbReference type="SUPFAM" id="SSF64438">
    <property type="entry name" value="CNF1/YfiH-like putative cysteine hydrolases"/>
    <property type="match status" value="1"/>
</dbReference>
<keyword evidence="3" id="KW-0808">Transferase</keyword>
<comment type="caution">
    <text evidence="10">The sequence shown here is derived from an EMBL/GenBank/DDBJ whole genome shotgun (WGS) entry which is preliminary data.</text>
</comment>
<dbReference type="EMBL" id="MFGM01000041">
    <property type="protein sequence ID" value="OGF35956.1"/>
    <property type="molecule type" value="Genomic_DNA"/>
</dbReference>
<comment type="catalytic activity">
    <reaction evidence="7">
        <text>adenosine + H2O + H(+) = inosine + NH4(+)</text>
        <dbReference type="Rhea" id="RHEA:24408"/>
        <dbReference type="ChEBI" id="CHEBI:15377"/>
        <dbReference type="ChEBI" id="CHEBI:15378"/>
        <dbReference type="ChEBI" id="CHEBI:16335"/>
        <dbReference type="ChEBI" id="CHEBI:17596"/>
        <dbReference type="ChEBI" id="CHEBI:28938"/>
        <dbReference type="EC" id="3.5.4.4"/>
    </reaction>
    <physiologicalReaction direction="left-to-right" evidence="7">
        <dbReference type="Rhea" id="RHEA:24409"/>
    </physiologicalReaction>
</comment>
<evidence type="ECO:0000256" key="1">
    <source>
        <dbReference type="ARBA" id="ARBA00000553"/>
    </source>
</evidence>
<evidence type="ECO:0000313" key="11">
    <source>
        <dbReference type="Proteomes" id="UP000178656"/>
    </source>
</evidence>
<comment type="catalytic activity">
    <reaction evidence="8">
        <text>adenosine + phosphate = alpha-D-ribose 1-phosphate + adenine</text>
        <dbReference type="Rhea" id="RHEA:27642"/>
        <dbReference type="ChEBI" id="CHEBI:16335"/>
        <dbReference type="ChEBI" id="CHEBI:16708"/>
        <dbReference type="ChEBI" id="CHEBI:43474"/>
        <dbReference type="ChEBI" id="CHEBI:57720"/>
        <dbReference type="EC" id="2.4.2.1"/>
    </reaction>
    <physiologicalReaction direction="left-to-right" evidence="8">
        <dbReference type="Rhea" id="RHEA:27643"/>
    </physiologicalReaction>
</comment>
<keyword evidence="4" id="KW-0479">Metal-binding</keyword>
<evidence type="ECO:0000256" key="4">
    <source>
        <dbReference type="ARBA" id="ARBA00022723"/>
    </source>
</evidence>
<evidence type="ECO:0000256" key="8">
    <source>
        <dbReference type="ARBA" id="ARBA00048968"/>
    </source>
</evidence>
<proteinExistence type="inferred from homology"/>
<dbReference type="Pfam" id="PF02578">
    <property type="entry name" value="Cu-oxidase_4"/>
    <property type="match status" value="1"/>
</dbReference>
<evidence type="ECO:0000256" key="9">
    <source>
        <dbReference type="ARBA" id="ARBA00049893"/>
    </source>
</evidence>
<evidence type="ECO:0000256" key="7">
    <source>
        <dbReference type="ARBA" id="ARBA00047989"/>
    </source>
</evidence>
<dbReference type="PANTHER" id="PTHR30616:SF2">
    <property type="entry name" value="PURINE NUCLEOSIDE PHOSPHORYLASE LACC1"/>
    <property type="match status" value="1"/>
</dbReference>
<keyword evidence="6" id="KW-0862">Zinc</keyword>
<dbReference type="PANTHER" id="PTHR30616">
    <property type="entry name" value="UNCHARACTERIZED PROTEIN YFIH"/>
    <property type="match status" value="1"/>
</dbReference>
<evidence type="ECO:0000256" key="5">
    <source>
        <dbReference type="ARBA" id="ARBA00022801"/>
    </source>
</evidence>